<name>A0A4R5VIM3_9BACI</name>
<evidence type="ECO:0000313" key="1">
    <source>
        <dbReference type="EMBL" id="TDK55360.1"/>
    </source>
</evidence>
<organism evidence="1 2">
    <name type="scientific">Bacillus salipaludis</name>
    <dbReference type="NCBI Taxonomy" id="2547811"/>
    <lineage>
        <taxon>Bacteria</taxon>
        <taxon>Bacillati</taxon>
        <taxon>Bacillota</taxon>
        <taxon>Bacilli</taxon>
        <taxon>Bacillales</taxon>
        <taxon>Bacillaceae</taxon>
        <taxon>Bacillus</taxon>
    </lineage>
</organism>
<reference evidence="1 2" key="1">
    <citation type="submission" date="2019-03" db="EMBL/GenBank/DDBJ databases">
        <title>Bacillus niacini sp. nov. a Nicotinate-Metabolizing Mesophile Isolated from Soil.</title>
        <authorList>
            <person name="Zhang G."/>
        </authorList>
    </citation>
    <scope>NUCLEOTIDE SEQUENCE [LARGE SCALE GENOMIC DNA]</scope>
    <source>
        <strain evidence="1 2">WN066</strain>
    </source>
</reference>
<proteinExistence type="predicted"/>
<comment type="caution">
    <text evidence="1">The sequence shown here is derived from an EMBL/GenBank/DDBJ whole genome shotgun (WGS) entry which is preliminary data.</text>
</comment>
<dbReference type="EMBL" id="SMYO01000033">
    <property type="protein sequence ID" value="TDK55360.1"/>
    <property type="molecule type" value="Genomic_DNA"/>
</dbReference>
<protein>
    <submittedName>
        <fullName evidence="1">Uncharacterized protein</fullName>
    </submittedName>
</protein>
<evidence type="ECO:0000313" key="2">
    <source>
        <dbReference type="Proteomes" id="UP000295132"/>
    </source>
</evidence>
<sequence length="79" mass="9274">MYFNYENARRFEGQLIKFKNEQGDWVIGKVVKVKKDGLEIAELNSKQPNDGYGFGFFPGPFFGRPFFRPFGAPFFPFFF</sequence>
<dbReference type="AlphaFoldDB" id="A0A4R5VIM3"/>
<dbReference type="RefSeq" id="WP_133340132.1">
    <property type="nucleotide sequence ID" value="NZ_SMYO01000033.1"/>
</dbReference>
<accession>A0A4R5VIM3</accession>
<dbReference type="Proteomes" id="UP000295132">
    <property type="component" value="Unassembled WGS sequence"/>
</dbReference>
<gene>
    <name evidence="1" type="ORF">E2K98_28430</name>
</gene>